<dbReference type="KEGG" id="tti:THITH_01545"/>
<dbReference type="AlphaFoldDB" id="W0DRF5"/>
<evidence type="ECO:0000259" key="1">
    <source>
        <dbReference type="Pfam" id="PF19263"/>
    </source>
</evidence>
<feature type="domain" description="NrS-1 polymerase-like helicase" evidence="1">
    <location>
        <begin position="233"/>
        <end position="340"/>
    </location>
</feature>
<dbReference type="HOGENOM" id="CLU_033797_1_0_6"/>
<accession>W0DRF5</accession>
<name>W0DRF5_9GAMM</name>
<dbReference type="InterPro" id="IPR027417">
    <property type="entry name" value="P-loop_NTPase"/>
</dbReference>
<dbReference type="STRING" id="713585.THITH_01545"/>
<organism evidence="2 3">
    <name type="scientific">Thioalkalivibrio paradoxus ARh 1</name>
    <dbReference type="NCBI Taxonomy" id="713585"/>
    <lineage>
        <taxon>Bacteria</taxon>
        <taxon>Pseudomonadati</taxon>
        <taxon>Pseudomonadota</taxon>
        <taxon>Gammaproteobacteria</taxon>
        <taxon>Chromatiales</taxon>
        <taxon>Ectothiorhodospiraceae</taxon>
        <taxon>Thioalkalivibrio</taxon>
    </lineage>
</organism>
<dbReference type="Proteomes" id="UP000005289">
    <property type="component" value="Chromosome"/>
</dbReference>
<keyword evidence="3" id="KW-1185">Reference proteome</keyword>
<dbReference type="EMBL" id="CP007029">
    <property type="protein sequence ID" value="AHE99837.1"/>
    <property type="molecule type" value="Genomic_DNA"/>
</dbReference>
<sequence length="531" mass="60025">MARGPNGEKDINDAVLNNHPDLVDEAFRGAKPVNGEKEKTKSSLITYDEAAGANPNTEQGAALIKAYRKQEREAFNARYGMLMIEGKPVVVYRERNGNTGEIETKFSSPEAMATFTANRKIPFVVETGKESRIEWKPIFQDWKQGRWRRSYDQPVFAPAANLEASTDMPPAGGTYNLYAGHQFKPKPGNCERILQHIGEVWCAGNSEAFDYIVNWLARMVQKPREQGRTVIVLRSGEGTGKNILFDTFSRYYGNHACMLTKPEDLVGFNDHLATAVFVFLNEALWGGNRSAEGPVKSAITDDTLMVERKWVPKFKTANCTHIVVATNNDWAVPVGIDDRRFLILDLDEKHKGDAAYFDGLLREIHNGGQEAFIHYLMARDITRFDVRAIPEIQSASKLDHKVRTSDPITQWWIDTLTDGEFAHEIEDTDTHGRPVRRVAVTAWPMDKPLIIEEQAVFNCYCRAHRSRHLDSKAVLTKKLRELCPGLRTGLRHRTSASSRPRLYGLPALSTAREAMELRLRQRGPWADEADQ</sequence>
<evidence type="ECO:0000313" key="3">
    <source>
        <dbReference type="Proteomes" id="UP000005289"/>
    </source>
</evidence>
<reference evidence="2 3" key="1">
    <citation type="submission" date="2013-12" db="EMBL/GenBank/DDBJ databases">
        <authorList>
            <consortium name="DOE Joint Genome Institute"/>
            <person name="Muyzer G."/>
            <person name="Huntemann M."/>
            <person name="Han J."/>
            <person name="Chen A."/>
            <person name="Kyrpides N."/>
            <person name="Mavromatis K."/>
            <person name="Markowitz V."/>
            <person name="Palaniappan K."/>
            <person name="Ivanova N."/>
            <person name="Schaumberg A."/>
            <person name="Pati A."/>
            <person name="Liolios K."/>
            <person name="Nordberg H.P."/>
            <person name="Cantor M.N."/>
            <person name="Hua S.X."/>
            <person name="Woyke T."/>
        </authorList>
    </citation>
    <scope>NUCLEOTIDE SEQUENCE [LARGE SCALE GENOMIC DNA]</scope>
    <source>
        <strain evidence="2 3">ARh 1</strain>
    </source>
</reference>
<proteinExistence type="predicted"/>
<gene>
    <name evidence="2" type="ORF">THITH_01545</name>
</gene>
<dbReference type="Pfam" id="PF19263">
    <property type="entry name" value="DUF5906"/>
    <property type="match status" value="1"/>
</dbReference>
<protein>
    <recommendedName>
        <fullName evidence="1">NrS-1 polymerase-like helicase domain-containing protein</fullName>
    </recommendedName>
</protein>
<dbReference type="Gene3D" id="3.40.50.300">
    <property type="entry name" value="P-loop containing nucleotide triphosphate hydrolases"/>
    <property type="match status" value="1"/>
</dbReference>
<evidence type="ECO:0000313" key="2">
    <source>
        <dbReference type="EMBL" id="AHE99837.1"/>
    </source>
</evidence>
<dbReference type="InterPro" id="IPR045455">
    <property type="entry name" value="NrS-1_pol-like_helicase"/>
</dbReference>